<evidence type="ECO:0000256" key="1">
    <source>
        <dbReference type="ARBA" id="ARBA00023157"/>
    </source>
</evidence>
<evidence type="ECO:0000256" key="2">
    <source>
        <dbReference type="PROSITE-ProRule" id="PRU00068"/>
    </source>
</evidence>
<reference evidence="4 5" key="1">
    <citation type="journal article" date="2019" name="Commun. Biol.">
        <title>The bagworm genome reveals a unique fibroin gene that provides high tensile strength.</title>
        <authorList>
            <person name="Kono N."/>
            <person name="Nakamura H."/>
            <person name="Ohtoshi R."/>
            <person name="Tomita M."/>
            <person name="Numata K."/>
            <person name="Arakawa K."/>
        </authorList>
    </citation>
    <scope>NUCLEOTIDE SEQUENCE [LARGE SCALE GENOMIC DNA]</scope>
</reference>
<proteinExistence type="predicted"/>
<dbReference type="STRING" id="151549.A0A4C1W1C1"/>
<dbReference type="PROSITE" id="PS50214">
    <property type="entry name" value="DISINTEGRIN_2"/>
    <property type="match status" value="1"/>
</dbReference>
<keyword evidence="1 2" id="KW-1015">Disulfide bond</keyword>
<gene>
    <name evidence="4" type="primary">ADAM7</name>
    <name evidence="4" type="ORF">EVAR_82287_1</name>
</gene>
<name>A0A4C1W1C1_EUMVA</name>
<dbReference type="SMART" id="SM00608">
    <property type="entry name" value="ACR"/>
    <property type="match status" value="1"/>
</dbReference>
<dbReference type="OrthoDB" id="5951731at2759"/>
<protein>
    <submittedName>
        <fullName evidence="4">Disintegrin and metalloproteinase domain-containing protein 7</fullName>
    </submittedName>
</protein>
<dbReference type="PRINTS" id="PR00289">
    <property type="entry name" value="DISINTEGRIN"/>
</dbReference>
<comment type="caution">
    <text evidence="4">The sequence shown here is derived from an EMBL/GenBank/DDBJ whole genome shotgun (WGS) entry which is preliminary data.</text>
</comment>
<dbReference type="InterPro" id="IPR006586">
    <property type="entry name" value="ADAM_Cys-rich"/>
</dbReference>
<dbReference type="InterPro" id="IPR001762">
    <property type="entry name" value="Disintegrin_dom"/>
</dbReference>
<dbReference type="PANTHER" id="PTHR11905:SF237">
    <property type="entry name" value="MIND-MELD, ISOFORM J"/>
    <property type="match status" value="1"/>
</dbReference>
<dbReference type="FunFam" id="4.10.70.10:FF:000001">
    <property type="entry name" value="Disintegrin and metalloproteinase domain-containing protein 22"/>
    <property type="match status" value="1"/>
</dbReference>
<feature type="domain" description="Disintegrin" evidence="3">
    <location>
        <begin position="19"/>
        <end position="107"/>
    </location>
</feature>
<keyword evidence="4" id="KW-0401">Integrin</keyword>
<evidence type="ECO:0000313" key="5">
    <source>
        <dbReference type="Proteomes" id="UP000299102"/>
    </source>
</evidence>
<dbReference type="GO" id="GO:0007229">
    <property type="term" value="P:integrin-mediated signaling pathway"/>
    <property type="evidence" value="ECO:0007669"/>
    <property type="project" value="UniProtKB-KW"/>
</dbReference>
<dbReference type="SMART" id="SM00050">
    <property type="entry name" value="DISIN"/>
    <property type="match status" value="1"/>
</dbReference>
<dbReference type="Pfam" id="PF08516">
    <property type="entry name" value="ADAM_CR"/>
    <property type="match status" value="1"/>
</dbReference>
<feature type="disulfide bond" evidence="2">
    <location>
        <begin position="79"/>
        <end position="99"/>
    </location>
</feature>
<dbReference type="Pfam" id="PF00200">
    <property type="entry name" value="Disintegrin"/>
    <property type="match status" value="1"/>
</dbReference>
<dbReference type="AlphaFoldDB" id="A0A4C1W1C1"/>
<organism evidence="4 5">
    <name type="scientific">Eumeta variegata</name>
    <name type="common">Bagworm moth</name>
    <name type="synonym">Eumeta japonica</name>
    <dbReference type="NCBI Taxonomy" id="151549"/>
    <lineage>
        <taxon>Eukaryota</taxon>
        <taxon>Metazoa</taxon>
        <taxon>Ecdysozoa</taxon>
        <taxon>Arthropoda</taxon>
        <taxon>Hexapoda</taxon>
        <taxon>Insecta</taxon>
        <taxon>Pterygota</taxon>
        <taxon>Neoptera</taxon>
        <taxon>Endopterygota</taxon>
        <taxon>Lepidoptera</taxon>
        <taxon>Glossata</taxon>
        <taxon>Ditrysia</taxon>
        <taxon>Tineoidea</taxon>
        <taxon>Psychidae</taxon>
        <taxon>Oiketicinae</taxon>
        <taxon>Eumeta</taxon>
    </lineage>
</organism>
<dbReference type="SUPFAM" id="SSF57552">
    <property type="entry name" value="Blood coagulation inhibitor (disintegrin)"/>
    <property type="match status" value="1"/>
</dbReference>
<sequence>MRPPPALVTGWQGMELVVHQQCGNGRLDEGEECDCGTIEECHNSNPCCDPITCRLTKEAQCASGDCCENCQLKQRGITCRDANNECDLEETCTGLSGACPPDAHRKNGVTCQDGKGYCFAGQCPTLGLQCESIWGPGTVGADKQCFETFNSKGAVTGHCGKDKSDHFVKCETENVRCGSLQCQLGSRYPIVPGMDEYYTRTVVTIKGTEYECKATTGLLGSTEVAPHGLVLDGTPCGDNLVCVNQTCTSIFPFTDHTKCPADHNNNECSGRGVRAPTLIT</sequence>
<accession>A0A4C1W1C1</accession>
<dbReference type="Gene3D" id="4.10.70.10">
    <property type="entry name" value="Disintegrin domain"/>
    <property type="match status" value="1"/>
</dbReference>
<dbReference type="InterPro" id="IPR018358">
    <property type="entry name" value="Disintegrin_CS"/>
</dbReference>
<evidence type="ECO:0000259" key="3">
    <source>
        <dbReference type="PROSITE" id="PS50214"/>
    </source>
</evidence>
<evidence type="ECO:0000313" key="4">
    <source>
        <dbReference type="EMBL" id="GBP43855.1"/>
    </source>
</evidence>
<dbReference type="PANTHER" id="PTHR11905">
    <property type="entry name" value="ADAM A DISINTEGRIN AND METALLOPROTEASE DOMAIN"/>
    <property type="match status" value="1"/>
</dbReference>
<dbReference type="Proteomes" id="UP000299102">
    <property type="component" value="Unassembled WGS sequence"/>
</dbReference>
<dbReference type="PROSITE" id="PS00427">
    <property type="entry name" value="DISINTEGRIN_1"/>
    <property type="match status" value="1"/>
</dbReference>
<dbReference type="InterPro" id="IPR036436">
    <property type="entry name" value="Disintegrin_dom_sf"/>
</dbReference>
<keyword evidence="5" id="KW-1185">Reference proteome</keyword>
<dbReference type="EMBL" id="BGZK01000443">
    <property type="protein sequence ID" value="GBP43855.1"/>
    <property type="molecule type" value="Genomic_DNA"/>
</dbReference>